<dbReference type="GO" id="GO:0006313">
    <property type="term" value="P:DNA transposition"/>
    <property type="evidence" value="ECO:0007669"/>
    <property type="project" value="InterPro"/>
</dbReference>
<accession>A0A8J8CCV3</accession>
<organism evidence="1 2">
    <name type="scientific">Candidatus Sysuiplasma superficiale</name>
    <dbReference type="NCBI Taxonomy" id="2823368"/>
    <lineage>
        <taxon>Archaea</taxon>
        <taxon>Methanobacteriati</taxon>
        <taxon>Thermoplasmatota</taxon>
        <taxon>Thermoplasmata</taxon>
        <taxon>Candidatus Sysuiplasmatales</taxon>
        <taxon>Candidatus Sysuiplasmataceae</taxon>
        <taxon>Candidatus Sysuiplasma</taxon>
    </lineage>
</organism>
<protein>
    <submittedName>
        <fullName evidence="1">Transposase</fullName>
    </submittedName>
</protein>
<sequence>MTAKRVISADEKMTILNEGMLPGANITEICRRHNIGTSTYHKWKRSAVQGMKEAVAGPSREVMALKQENARLKKLVAEEALVIDRLRELNETLAKGKNESWRRSGQ</sequence>
<dbReference type="Pfam" id="PF01527">
    <property type="entry name" value="HTH_Tnp_1"/>
    <property type="match status" value="1"/>
</dbReference>
<evidence type="ECO:0000313" key="2">
    <source>
        <dbReference type="Proteomes" id="UP000716004"/>
    </source>
</evidence>
<dbReference type="GO" id="GO:0003677">
    <property type="term" value="F:DNA binding"/>
    <property type="evidence" value="ECO:0007669"/>
    <property type="project" value="InterPro"/>
</dbReference>
<dbReference type="InterPro" id="IPR002514">
    <property type="entry name" value="Transposase_8"/>
</dbReference>
<evidence type="ECO:0000313" key="1">
    <source>
        <dbReference type="EMBL" id="MBX8632671.1"/>
    </source>
</evidence>
<proteinExistence type="predicted"/>
<comment type="caution">
    <text evidence="1">The sequence shown here is derived from an EMBL/GenBank/DDBJ whole genome shotgun (WGS) entry which is preliminary data.</text>
</comment>
<dbReference type="InterPro" id="IPR009057">
    <property type="entry name" value="Homeodomain-like_sf"/>
</dbReference>
<reference evidence="1" key="1">
    <citation type="submission" date="2021-04" db="EMBL/GenBank/DDBJ databases">
        <title>Genomic insights into ecological role and evolution of a novel Thermoplasmata order Candidatus Sysuiplasmatales.</title>
        <authorList>
            <person name="Yuan Y."/>
        </authorList>
    </citation>
    <scope>NUCLEOTIDE SEQUENCE</scope>
    <source>
        <strain evidence="1">YP2-bin.285</strain>
    </source>
</reference>
<dbReference type="Proteomes" id="UP000716004">
    <property type="component" value="Unassembled WGS sequence"/>
</dbReference>
<dbReference type="GO" id="GO:0004803">
    <property type="term" value="F:transposase activity"/>
    <property type="evidence" value="ECO:0007669"/>
    <property type="project" value="InterPro"/>
</dbReference>
<dbReference type="AlphaFoldDB" id="A0A8J8CCV3"/>
<name>A0A8J8CCV3_9ARCH</name>
<dbReference type="EMBL" id="JAGVSJ010000049">
    <property type="protein sequence ID" value="MBX8632671.1"/>
    <property type="molecule type" value="Genomic_DNA"/>
</dbReference>
<dbReference type="SUPFAM" id="SSF46689">
    <property type="entry name" value="Homeodomain-like"/>
    <property type="match status" value="1"/>
</dbReference>
<gene>
    <name evidence="1" type="ORF">J9259_09205</name>
</gene>